<evidence type="ECO:0000256" key="2">
    <source>
        <dbReference type="ARBA" id="ARBA00012796"/>
    </source>
</evidence>
<dbReference type="EMBL" id="OZ075139">
    <property type="protein sequence ID" value="CAL5017812.1"/>
    <property type="molecule type" value="Genomic_DNA"/>
</dbReference>
<dbReference type="InterPro" id="IPR029063">
    <property type="entry name" value="SAM-dependent_MTases_sf"/>
</dbReference>
<dbReference type="InterPro" id="IPR049470">
    <property type="entry name" value="TRM61_C"/>
</dbReference>
<proteinExistence type="inferred from homology"/>
<organism evidence="11 13">
    <name type="scientific">Urochloa decumbens</name>
    <dbReference type="NCBI Taxonomy" id="240449"/>
    <lineage>
        <taxon>Eukaryota</taxon>
        <taxon>Viridiplantae</taxon>
        <taxon>Streptophyta</taxon>
        <taxon>Embryophyta</taxon>
        <taxon>Tracheophyta</taxon>
        <taxon>Spermatophyta</taxon>
        <taxon>Magnoliopsida</taxon>
        <taxon>Liliopsida</taxon>
        <taxon>Poales</taxon>
        <taxon>Poaceae</taxon>
        <taxon>PACMAD clade</taxon>
        <taxon>Panicoideae</taxon>
        <taxon>Panicodae</taxon>
        <taxon>Paniceae</taxon>
        <taxon>Melinidinae</taxon>
        <taxon>Urochloa</taxon>
    </lineage>
</organism>
<dbReference type="AlphaFoldDB" id="A0ABC9CDV3"/>
<dbReference type="EMBL" id="OZ075140">
    <property type="protein sequence ID" value="CAL5028243.1"/>
    <property type="molecule type" value="Genomic_DNA"/>
</dbReference>
<evidence type="ECO:0000256" key="9">
    <source>
        <dbReference type="PIRSR" id="PIRSR017269-1"/>
    </source>
</evidence>
<evidence type="ECO:0000256" key="8">
    <source>
        <dbReference type="PIRNR" id="PIRNR017269"/>
    </source>
</evidence>
<feature type="domain" description="tRNA (adenine(58)-N(1))-methyltransferase catalytic subunit TRM61 C-terminal" evidence="10">
    <location>
        <begin position="90"/>
        <end position="327"/>
    </location>
</feature>
<dbReference type="FunFam" id="3.40.50.150:FF:000227">
    <property type="entry name" value="tRNA (adenine(58)-N(1))-methyltransferase"/>
    <property type="match status" value="1"/>
</dbReference>
<reference evidence="11 13" key="1">
    <citation type="submission" date="2024-10" db="EMBL/GenBank/DDBJ databases">
        <authorList>
            <person name="Ryan C."/>
        </authorList>
    </citation>
    <scope>NUCLEOTIDE SEQUENCE [LARGE SCALE GENOMIC DNA]</scope>
</reference>
<dbReference type="SUPFAM" id="SSF53335">
    <property type="entry name" value="S-adenosyl-L-methionine-dependent methyltransferases"/>
    <property type="match status" value="1"/>
</dbReference>
<feature type="binding site" evidence="9">
    <location>
        <begin position="140"/>
        <end position="143"/>
    </location>
    <ligand>
        <name>S-adenosyl-L-methionine</name>
        <dbReference type="ChEBI" id="CHEBI:59789"/>
    </ligand>
</feature>
<dbReference type="PANTHER" id="PTHR12133">
    <property type="entry name" value="TRNA (ADENINE(58)-N(1))-METHYLTRANSFERASE"/>
    <property type="match status" value="1"/>
</dbReference>
<dbReference type="GO" id="GO:0160107">
    <property type="term" value="F:tRNA (adenine(58)-N1)-methyltransferase activity"/>
    <property type="evidence" value="ECO:0007669"/>
    <property type="project" value="UniProtKB-EC"/>
</dbReference>
<comment type="catalytic activity">
    <reaction evidence="8">
        <text>adenosine(58) in tRNA + S-adenosyl-L-methionine = N(1)-methyladenosine(58) in tRNA + S-adenosyl-L-homocysteine + H(+)</text>
        <dbReference type="Rhea" id="RHEA:43152"/>
        <dbReference type="Rhea" id="RHEA-COMP:10365"/>
        <dbReference type="Rhea" id="RHEA-COMP:10366"/>
        <dbReference type="ChEBI" id="CHEBI:15378"/>
        <dbReference type="ChEBI" id="CHEBI:57856"/>
        <dbReference type="ChEBI" id="CHEBI:59789"/>
        <dbReference type="ChEBI" id="CHEBI:74411"/>
        <dbReference type="ChEBI" id="CHEBI:74491"/>
        <dbReference type="EC" id="2.1.1.220"/>
    </reaction>
</comment>
<dbReference type="Proteomes" id="UP001497457">
    <property type="component" value="Chromosome 29rd"/>
</dbReference>
<feature type="binding site" evidence="9">
    <location>
        <position position="189"/>
    </location>
    <ligand>
        <name>S-adenosyl-L-methionine</name>
        <dbReference type="ChEBI" id="CHEBI:59789"/>
    </ligand>
</feature>
<dbReference type="Gene3D" id="3.40.50.150">
    <property type="entry name" value="Vaccinia Virus protein VP39"/>
    <property type="match status" value="1"/>
</dbReference>
<dbReference type="Proteomes" id="UP001497457">
    <property type="component" value="Chromosome 30rd"/>
</dbReference>
<dbReference type="InterPro" id="IPR014816">
    <property type="entry name" value="tRNA_MeTrfase_Gcd14"/>
</dbReference>
<evidence type="ECO:0000256" key="7">
    <source>
        <dbReference type="ARBA" id="ARBA00023242"/>
    </source>
</evidence>
<evidence type="ECO:0000256" key="6">
    <source>
        <dbReference type="ARBA" id="ARBA00022694"/>
    </source>
</evidence>
<evidence type="ECO:0000313" key="12">
    <source>
        <dbReference type="EMBL" id="CAL5028243.1"/>
    </source>
</evidence>
<dbReference type="Pfam" id="PF08704">
    <property type="entry name" value="GCD14"/>
    <property type="match status" value="1"/>
</dbReference>
<dbReference type="GO" id="GO:0032259">
    <property type="term" value="P:methylation"/>
    <property type="evidence" value="ECO:0007669"/>
    <property type="project" value="UniProtKB-KW"/>
</dbReference>
<comment type="similarity">
    <text evidence="8">Belongs to the class I-like SAM-binding methyltransferase superfamily. TRM61 family.</text>
</comment>
<protein>
    <recommendedName>
        <fullName evidence="2 8">tRNA (adenine(58)-N(1))-methyltransferase</fullName>
        <ecNumber evidence="2 8">2.1.1.220</ecNumber>
    </recommendedName>
</protein>
<keyword evidence="5 8" id="KW-0949">S-adenosyl-L-methionine</keyword>
<feature type="binding site" evidence="9">
    <location>
        <position position="161"/>
    </location>
    <ligand>
        <name>S-adenosyl-L-methionine</name>
        <dbReference type="ChEBI" id="CHEBI:59789"/>
    </ligand>
</feature>
<evidence type="ECO:0000256" key="5">
    <source>
        <dbReference type="ARBA" id="ARBA00022691"/>
    </source>
</evidence>
<gene>
    <name evidence="11" type="ORF">URODEC1_LOCUS73951</name>
    <name evidence="12" type="ORF">URODEC1_LOCUS79799</name>
</gene>
<keyword evidence="6 8" id="KW-0819">tRNA processing</keyword>
<dbReference type="PIRSF" id="PIRSF017269">
    <property type="entry name" value="GCD14"/>
    <property type="match status" value="1"/>
</dbReference>
<keyword evidence="3 8" id="KW-0489">Methyltransferase</keyword>
<dbReference type="GO" id="GO:0008033">
    <property type="term" value="P:tRNA processing"/>
    <property type="evidence" value="ECO:0007669"/>
    <property type="project" value="UniProtKB-KW"/>
</dbReference>
<evidence type="ECO:0000259" key="10">
    <source>
        <dbReference type="Pfam" id="PF08704"/>
    </source>
</evidence>
<comment type="subcellular location">
    <subcellularLocation>
        <location evidence="1">Nucleus</location>
    </subcellularLocation>
</comment>
<evidence type="ECO:0000256" key="1">
    <source>
        <dbReference type="ARBA" id="ARBA00004123"/>
    </source>
</evidence>
<feature type="binding site" evidence="9">
    <location>
        <position position="209"/>
    </location>
    <ligand>
        <name>S-adenosyl-L-methionine</name>
        <dbReference type="ChEBI" id="CHEBI:59789"/>
    </ligand>
</feature>
<dbReference type="GO" id="GO:0031515">
    <property type="term" value="C:tRNA (m1A) methyltransferase complex"/>
    <property type="evidence" value="ECO:0007669"/>
    <property type="project" value="UniProtKB-UniRule"/>
</dbReference>
<evidence type="ECO:0000256" key="4">
    <source>
        <dbReference type="ARBA" id="ARBA00022679"/>
    </source>
</evidence>
<evidence type="ECO:0000313" key="11">
    <source>
        <dbReference type="EMBL" id="CAL5017812.1"/>
    </source>
</evidence>
<keyword evidence="7" id="KW-0539">Nucleus</keyword>
<evidence type="ECO:0000313" key="13">
    <source>
        <dbReference type="Proteomes" id="UP001497457"/>
    </source>
</evidence>
<name>A0ABC9CDV3_9POAL</name>
<dbReference type="GO" id="GO:0005634">
    <property type="term" value="C:nucleus"/>
    <property type="evidence" value="ECO:0007669"/>
    <property type="project" value="UniProtKB-SubCell"/>
</dbReference>
<dbReference type="Gene3D" id="3.10.330.20">
    <property type="match status" value="1"/>
</dbReference>
<accession>A0ABC9CDV3</accession>
<keyword evidence="4 8" id="KW-0808">Transferase</keyword>
<dbReference type="EC" id="2.1.1.220" evidence="2 8"/>
<keyword evidence="13" id="KW-1185">Reference proteome</keyword>
<sequence length="337" mass="35980">MMVPLDPADKLTSQRRIAVGDTVVVYERHDAMRAVAVRAGGVLQNRFGVFRHEDWIGLPFGSKVFGASGGGGGGRGGGGKGGGGGKAGGGFVHLLAPTPELWTLVLSHRTQILYIADISLVVAYLELVPGCVVLESGTGSGSLTTSLARAVAPHGRVHTFDFHEQRAASAREDFDSNGLSSLITVNVRDIQGDGFPEEYRAAADAVFLDLPQPWLAIPSVGLMLKQDGVLCSFSPCIEQVQRACEAMRSHFTDIRTFEILLRTYEVRDGALKSGTVGEEATVGPLPQKRRKFTAPEENAGCEQNNSSVLVRPCSTAKGHTGYLTFARLRVSDRQTGS</sequence>
<dbReference type="PANTHER" id="PTHR12133:SF2">
    <property type="entry name" value="TRNA (ADENINE(58)-N(1))-METHYLTRANSFERASE CATALYTIC SUBUNIT TRMT61A"/>
    <property type="match status" value="1"/>
</dbReference>
<dbReference type="PROSITE" id="PS51620">
    <property type="entry name" value="SAM_TRM61"/>
    <property type="match status" value="1"/>
</dbReference>
<evidence type="ECO:0000256" key="3">
    <source>
        <dbReference type="ARBA" id="ARBA00022603"/>
    </source>
</evidence>